<name>A0ABQ1GTH4_9BACL</name>
<organism evidence="1 2">
    <name type="scientific">Paenibacillus physcomitrellae</name>
    <dbReference type="NCBI Taxonomy" id="1619311"/>
    <lineage>
        <taxon>Bacteria</taxon>
        <taxon>Bacillati</taxon>
        <taxon>Bacillota</taxon>
        <taxon>Bacilli</taxon>
        <taxon>Bacillales</taxon>
        <taxon>Paenibacillaceae</taxon>
        <taxon>Paenibacillus</taxon>
    </lineage>
</organism>
<evidence type="ECO:0000313" key="2">
    <source>
        <dbReference type="Proteomes" id="UP000609323"/>
    </source>
</evidence>
<dbReference type="RefSeq" id="WP_157739609.1">
    <property type="nucleotide sequence ID" value="NZ_BMHF01000020.1"/>
</dbReference>
<gene>
    <name evidence="1" type="ORF">GCM10010917_38900</name>
</gene>
<comment type="caution">
    <text evidence="1">The sequence shown here is derived from an EMBL/GenBank/DDBJ whole genome shotgun (WGS) entry which is preliminary data.</text>
</comment>
<protein>
    <submittedName>
        <fullName evidence="1">Uncharacterized protein</fullName>
    </submittedName>
</protein>
<evidence type="ECO:0000313" key="1">
    <source>
        <dbReference type="EMBL" id="GGA49823.1"/>
    </source>
</evidence>
<reference evidence="2" key="1">
    <citation type="journal article" date="2019" name="Int. J. Syst. Evol. Microbiol.">
        <title>The Global Catalogue of Microorganisms (GCM) 10K type strain sequencing project: providing services to taxonomists for standard genome sequencing and annotation.</title>
        <authorList>
            <consortium name="The Broad Institute Genomics Platform"/>
            <consortium name="The Broad Institute Genome Sequencing Center for Infectious Disease"/>
            <person name="Wu L."/>
            <person name="Ma J."/>
        </authorList>
    </citation>
    <scope>NUCLEOTIDE SEQUENCE [LARGE SCALE GENOMIC DNA]</scope>
    <source>
        <strain evidence="2">CGMCC 1.15044</strain>
    </source>
</reference>
<dbReference type="EMBL" id="BMHF01000020">
    <property type="protein sequence ID" value="GGA49823.1"/>
    <property type="molecule type" value="Genomic_DNA"/>
</dbReference>
<accession>A0ABQ1GTH4</accession>
<sequence>MKFNEFVPEWEIGNLDALLVPYINQKYDTRFIRGIKELFARGLISIEGEDVRLTSSIEFPSKSDAIMSIENKAYFSSLVVKRTDISILNEKISRIVGEEQWGIFSSSTV</sequence>
<proteinExistence type="predicted"/>
<dbReference type="Proteomes" id="UP000609323">
    <property type="component" value="Unassembled WGS sequence"/>
</dbReference>
<keyword evidence="2" id="KW-1185">Reference proteome</keyword>